<evidence type="ECO:0000256" key="2">
    <source>
        <dbReference type="ARBA" id="ARBA00022723"/>
    </source>
</evidence>
<dbReference type="GO" id="GO:0005737">
    <property type="term" value="C:cytoplasm"/>
    <property type="evidence" value="ECO:0007669"/>
    <property type="project" value="TreeGrafter"/>
</dbReference>
<gene>
    <name evidence="7" type="ORF">HK097_005203</name>
</gene>
<dbReference type="GO" id="GO:0046872">
    <property type="term" value="F:metal ion binding"/>
    <property type="evidence" value="ECO:0007669"/>
    <property type="project" value="UniProtKB-KW"/>
</dbReference>
<keyword evidence="4" id="KW-0560">Oxidoreductase</keyword>
<comment type="caution">
    <text evidence="7">The sequence shown here is derived from an EMBL/GenBank/DDBJ whole genome shotgun (WGS) entry which is preliminary data.</text>
</comment>
<keyword evidence="3" id="KW-0223">Dioxygenase</keyword>
<dbReference type="Proteomes" id="UP001212841">
    <property type="component" value="Unassembled WGS sequence"/>
</dbReference>
<dbReference type="InterPro" id="IPR003819">
    <property type="entry name" value="TauD/TfdA-like"/>
</dbReference>
<accession>A0AAD5X2K0</accession>
<evidence type="ECO:0000259" key="6">
    <source>
        <dbReference type="Pfam" id="PF02668"/>
    </source>
</evidence>
<dbReference type="SUPFAM" id="SSF51197">
    <property type="entry name" value="Clavaminate synthase-like"/>
    <property type="match status" value="1"/>
</dbReference>
<dbReference type="Gene3D" id="3.60.130.10">
    <property type="entry name" value="Clavaminate synthase-like"/>
    <property type="match status" value="1"/>
</dbReference>
<keyword evidence="2" id="KW-0479">Metal-binding</keyword>
<evidence type="ECO:0000256" key="1">
    <source>
        <dbReference type="ARBA" id="ARBA00005896"/>
    </source>
</evidence>
<dbReference type="InterPro" id="IPR051323">
    <property type="entry name" value="AtsK-like"/>
</dbReference>
<reference evidence="7" key="1">
    <citation type="submission" date="2020-05" db="EMBL/GenBank/DDBJ databases">
        <title>Phylogenomic resolution of chytrid fungi.</title>
        <authorList>
            <person name="Stajich J.E."/>
            <person name="Amses K."/>
            <person name="Simmons R."/>
            <person name="Seto K."/>
            <person name="Myers J."/>
            <person name="Bonds A."/>
            <person name="Quandt C.A."/>
            <person name="Barry K."/>
            <person name="Liu P."/>
            <person name="Grigoriev I."/>
            <person name="Longcore J.E."/>
            <person name="James T.Y."/>
        </authorList>
    </citation>
    <scope>NUCLEOTIDE SEQUENCE</scope>
    <source>
        <strain evidence="7">JEL0318</strain>
    </source>
</reference>
<dbReference type="AlphaFoldDB" id="A0AAD5X2K0"/>
<organism evidence="7 8">
    <name type="scientific">Rhizophlyctis rosea</name>
    <dbReference type="NCBI Taxonomy" id="64517"/>
    <lineage>
        <taxon>Eukaryota</taxon>
        <taxon>Fungi</taxon>
        <taxon>Fungi incertae sedis</taxon>
        <taxon>Chytridiomycota</taxon>
        <taxon>Chytridiomycota incertae sedis</taxon>
        <taxon>Chytridiomycetes</taxon>
        <taxon>Rhizophlyctidales</taxon>
        <taxon>Rhizophlyctidaceae</taxon>
        <taxon>Rhizophlyctis</taxon>
    </lineage>
</organism>
<dbReference type="Pfam" id="PF02668">
    <property type="entry name" value="TauD"/>
    <property type="match status" value="1"/>
</dbReference>
<evidence type="ECO:0000256" key="3">
    <source>
        <dbReference type="ARBA" id="ARBA00022964"/>
    </source>
</evidence>
<evidence type="ECO:0000313" key="7">
    <source>
        <dbReference type="EMBL" id="KAJ3053032.1"/>
    </source>
</evidence>
<keyword evidence="5" id="KW-0408">Iron</keyword>
<evidence type="ECO:0000256" key="5">
    <source>
        <dbReference type="ARBA" id="ARBA00023004"/>
    </source>
</evidence>
<proteinExistence type="inferred from homology"/>
<feature type="domain" description="TauD/TfdA-like" evidence="6">
    <location>
        <begin position="42"/>
        <end position="324"/>
    </location>
</feature>
<evidence type="ECO:0000256" key="4">
    <source>
        <dbReference type="ARBA" id="ARBA00023002"/>
    </source>
</evidence>
<dbReference type="InterPro" id="IPR042098">
    <property type="entry name" value="TauD-like_sf"/>
</dbReference>
<protein>
    <recommendedName>
        <fullName evidence="6">TauD/TfdA-like domain-containing protein</fullName>
    </recommendedName>
</protein>
<dbReference type="EMBL" id="JADGJD010000244">
    <property type="protein sequence ID" value="KAJ3053032.1"/>
    <property type="molecule type" value="Genomic_DNA"/>
</dbReference>
<dbReference type="GO" id="GO:0016706">
    <property type="term" value="F:2-oxoglutarate-dependent dioxygenase activity"/>
    <property type="evidence" value="ECO:0007669"/>
    <property type="project" value="TreeGrafter"/>
</dbReference>
<evidence type="ECO:0000313" key="8">
    <source>
        <dbReference type="Proteomes" id="UP001212841"/>
    </source>
</evidence>
<sequence>MATATAIETLTAAAGTLKLQPQRLQKEPLKYNGSFDDKGRVDLTPLIGTEFPKSMQVSQILKAQNSDALLKELAVLISERGVVFLKDQDITLEQQQELAHRLGVQAGKPSTSHLHIHPLTPEGSERGDQIYVISSQNKEYGTEDRQLIKKGGQDVWHSDISYERIPSDYSTLKVTQLPPSGGDTLWASGYEVYDRLSKPYRKFLESLTATHQANNFHETAKKHNFKLRDPRGSPDNSDLTFEAVHPVVRTNPVTGWKSVYVNRLITKRINDVTEKESEAILDYIQEVVRQNHDLQVRYKWGKNDLAIWDNRSTVHAATFDYGTQLRFGERAVSLGERPYLDPNSKSRREALGEE</sequence>
<dbReference type="PANTHER" id="PTHR30468:SF10">
    <property type="entry name" value="TAUD_TFDA-LIKE DOMAIN-CONTAINING PROTEIN"/>
    <property type="match status" value="1"/>
</dbReference>
<dbReference type="PANTHER" id="PTHR30468">
    <property type="entry name" value="ALPHA-KETOGLUTARATE-DEPENDENT SULFONATE DIOXYGENASE"/>
    <property type="match status" value="1"/>
</dbReference>
<name>A0AAD5X2K0_9FUNG</name>
<keyword evidence="8" id="KW-1185">Reference proteome</keyword>
<comment type="similarity">
    <text evidence="1">Belongs to the TfdA dioxygenase family.</text>
</comment>